<keyword evidence="6" id="KW-1185">Reference proteome</keyword>
<comment type="function">
    <text evidence="3">Has a role in nuclear-cytoplasmic transport of proteins and mRNAs.</text>
</comment>
<dbReference type="GO" id="GO:0006606">
    <property type="term" value="P:protein import into nucleus"/>
    <property type="evidence" value="ECO:0007669"/>
    <property type="project" value="UniProtKB-ARBA"/>
</dbReference>
<evidence type="ECO:0000256" key="1">
    <source>
        <dbReference type="ARBA" id="ARBA00022490"/>
    </source>
</evidence>
<reference evidence="5 6" key="1">
    <citation type="submission" date="2016-06" db="EMBL/GenBank/DDBJ databases">
        <title>Comparative genomics of the ectomycorrhizal sister species Rhizopogon vinicolor and Rhizopogon vesiculosus (Basidiomycota: Boletales) reveals a divergence of the mating type B locus.</title>
        <authorList>
            <consortium name="DOE Joint Genome Institute"/>
            <person name="Mujic A.B."/>
            <person name="Kuo A."/>
            <person name="Tritt A."/>
            <person name="Lipzen A."/>
            <person name="Chen C."/>
            <person name="Johnson J."/>
            <person name="Sharma A."/>
            <person name="Barry K."/>
            <person name="Grigoriev I.V."/>
            <person name="Spatafora J.W."/>
        </authorList>
    </citation>
    <scope>NUCLEOTIDE SEQUENCE [LARGE SCALE GENOMIC DNA]</scope>
    <source>
        <strain evidence="5 6">AM-OR11-026</strain>
    </source>
</reference>
<dbReference type="PANTHER" id="PTHR12612">
    <property type="entry name" value="NUCLEAR TRANSPORT FACTOR 2"/>
    <property type="match status" value="1"/>
</dbReference>
<evidence type="ECO:0000259" key="4">
    <source>
        <dbReference type="PROSITE" id="PS50177"/>
    </source>
</evidence>
<keyword evidence="3" id="KW-0539">Nucleus</keyword>
<keyword evidence="1 3" id="KW-0963">Cytoplasm</keyword>
<dbReference type="InterPro" id="IPR002075">
    <property type="entry name" value="NTF2_dom"/>
</dbReference>
<proteinExistence type="predicted"/>
<dbReference type="InterPro" id="IPR032710">
    <property type="entry name" value="NTF2-like_dom_sf"/>
</dbReference>
<keyword evidence="3" id="KW-0813">Transport</keyword>
<name>A0A1B7NAH5_9AGAM</name>
<sequence>MDIAAIAKNFTEHYYSVFSEGRKNLAPLYRPHSMLTWENKQFQGAPSIVEHLIELPFERVVHKVTTCDAQPSSLDMSTLLISVTGMLMVDDGEQPLNFSQVFVLAKEGESFYVLNDIFRLNLG</sequence>
<dbReference type="SUPFAM" id="SSF54427">
    <property type="entry name" value="NTF2-like"/>
    <property type="match status" value="1"/>
</dbReference>
<protein>
    <recommendedName>
        <fullName evidence="2 3">Nuclear transport factor 2</fullName>
        <shortName evidence="3">NTF-2</shortName>
    </recommendedName>
</protein>
<dbReference type="FunFam" id="3.10.450.50:FF:000005">
    <property type="entry name" value="Nuclear transport factor 2"/>
    <property type="match status" value="1"/>
</dbReference>
<dbReference type="OrthoDB" id="6507044at2759"/>
<dbReference type="PROSITE" id="PS50177">
    <property type="entry name" value="NTF2_DOMAIN"/>
    <property type="match status" value="1"/>
</dbReference>
<dbReference type="FunCoup" id="A0A1B7NAH5">
    <property type="interactions" value="697"/>
</dbReference>
<dbReference type="InParanoid" id="A0A1B7NAH5"/>
<dbReference type="CDD" id="cd00780">
    <property type="entry name" value="NTF2"/>
    <property type="match status" value="1"/>
</dbReference>
<gene>
    <name evidence="5" type="ORF">K503DRAFT_734770</name>
</gene>
<feature type="domain" description="NTF2" evidence="4">
    <location>
        <begin position="6"/>
        <end position="120"/>
    </location>
</feature>
<dbReference type="InterPro" id="IPR045875">
    <property type="entry name" value="NTF2"/>
</dbReference>
<dbReference type="AlphaFoldDB" id="A0A1B7NAH5"/>
<dbReference type="GO" id="GO:0051028">
    <property type="term" value="P:mRNA transport"/>
    <property type="evidence" value="ECO:0007669"/>
    <property type="project" value="UniProtKB-UniRule"/>
</dbReference>
<dbReference type="STRING" id="1314800.A0A1B7NAH5"/>
<dbReference type="EMBL" id="KV448169">
    <property type="protein sequence ID" value="OAX41882.1"/>
    <property type="molecule type" value="Genomic_DNA"/>
</dbReference>
<dbReference type="GO" id="GO:0005737">
    <property type="term" value="C:cytoplasm"/>
    <property type="evidence" value="ECO:0007669"/>
    <property type="project" value="UniProtKB-SubCell"/>
</dbReference>
<comment type="subcellular location">
    <subcellularLocation>
        <location evidence="3">Cytoplasm</location>
    </subcellularLocation>
    <subcellularLocation>
        <location evidence="3">Nucleus</location>
    </subcellularLocation>
</comment>
<accession>A0A1B7NAH5</accession>
<evidence type="ECO:0000313" key="6">
    <source>
        <dbReference type="Proteomes" id="UP000092154"/>
    </source>
</evidence>
<dbReference type="Gene3D" id="3.10.450.50">
    <property type="match status" value="1"/>
</dbReference>
<dbReference type="InterPro" id="IPR018222">
    <property type="entry name" value="Nuclear_transport_factor_2_euk"/>
</dbReference>
<dbReference type="GO" id="GO:0005635">
    <property type="term" value="C:nuclear envelope"/>
    <property type="evidence" value="ECO:0007669"/>
    <property type="project" value="UniProtKB-ARBA"/>
</dbReference>
<evidence type="ECO:0000313" key="5">
    <source>
        <dbReference type="EMBL" id="OAX41882.1"/>
    </source>
</evidence>
<evidence type="ECO:0000256" key="2">
    <source>
        <dbReference type="ARBA" id="ARBA00026247"/>
    </source>
</evidence>
<keyword evidence="3" id="KW-0653">Protein transport</keyword>
<organism evidence="5 6">
    <name type="scientific">Rhizopogon vinicolor AM-OR11-026</name>
    <dbReference type="NCBI Taxonomy" id="1314800"/>
    <lineage>
        <taxon>Eukaryota</taxon>
        <taxon>Fungi</taxon>
        <taxon>Dikarya</taxon>
        <taxon>Basidiomycota</taxon>
        <taxon>Agaricomycotina</taxon>
        <taxon>Agaricomycetes</taxon>
        <taxon>Agaricomycetidae</taxon>
        <taxon>Boletales</taxon>
        <taxon>Suillineae</taxon>
        <taxon>Rhizopogonaceae</taxon>
        <taxon>Rhizopogon</taxon>
    </lineage>
</organism>
<dbReference type="Proteomes" id="UP000092154">
    <property type="component" value="Unassembled WGS sequence"/>
</dbReference>
<evidence type="ECO:0000256" key="3">
    <source>
        <dbReference type="RuleBase" id="RU369002"/>
    </source>
</evidence>
<dbReference type="Pfam" id="PF02136">
    <property type="entry name" value="NTF2"/>
    <property type="match status" value="1"/>
</dbReference>